<evidence type="ECO:0000313" key="1">
    <source>
        <dbReference type="EMBL" id="MBX04408.1"/>
    </source>
</evidence>
<reference evidence="1" key="1">
    <citation type="submission" date="2018-02" db="EMBL/GenBank/DDBJ databases">
        <title>Rhizophora mucronata_Transcriptome.</title>
        <authorList>
            <person name="Meera S.P."/>
            <person name="Sreeshan A."/>
            <person name="Augustine A."/>
        </authorList>
    </citation>
    <scope>NUCLEOTIDE SEQUENCE</scope>
    <source>
        <tissue evidence="1">Leaf</tissue>
    </source>
</reference>
<dbReference type="AlphaFoldDB" id="A0A2P2KF92"/>
<accession>A0A2P2KF92</accession>
<protein>
    <submittedName>
        <fullName evidence="1">Uncharacterized protein MANES_10G057400</fullName>
    </submittedName>
</protein>
<name>A0A2P2KF92_RHIMU</name>
<dbReference type="EMBL" id="GGEC01023924">
    <property type="protein sequence ID" value="MBX04408.1"/>
    <property type="molecule type" value="Transcribed_RNA"/>
</dbReference>
<proteinExistence type="predicted"/>
<organism evidence="1">
    <name type="scientific">Rhizophora mucronata</name>
    <name type="common">Asiatic mangrove</name>
    <dbReference type="NCBI Taxonomy" id="61149"/>
    <lineage>
        <taxon>Eukaryota</taxon>
        <taxon>Viridiplantae</taxon>
        <taxon>Streptophyta</taxon>
        <taxon>Embryophyta</taxon>
        <taxon>Tracheophyta</taxon>
        <taxon>Spermatophyta</taxon>
        <taxon>Magnoliopsida</taxon>
        <taxon>eudicotyledons</taxon>
        <taxon>Gunneridae</taxon>
        <taxon>Pentapetalae</taxon>
        <taxon>rosids</taxon>
        <taxon>fabids</taxon>
        <taxon>Malpighiales</taxon>
        <taxon>Rhizophoraceae</taxon>
        <taxon>Rhizophora</taxon>
    </lineage>
</organism>
<sequence>MTSSYVEQVWELKELSLLDFPVGRTDHVDNVNQSKE</sequence>